<evidence type="ECO:0000313" key="2">
    <source>
        <dbReference type="Proteomes" id="UP000602076"/>
    </source>
</evidence>
<evidence type="ECO:0000313" key="1">
    <source>
        <dbReference type="EMBL" id="MBD3109942.1"/>
    </source>
</evidence>
<protein>
    <submittedName>
        <fullName evidence="1">Uncharacterized protein</fullName>
    </submittedName>
</protein>
<dbReference type="Proteomes" id="UP000602076">
    <property type="component" value="Unassembled WGS sequence"/>
</dbReference>
<dbReference type="AlphaFoldDB" id="A0A927HCS3"/>
<accession>A0A927HCS3</accession>
<keyword evidence="2" id="KW-1185">Reference proteome</keyword>
<dbReference type="RefSeq" id="WP_190999477.1">
    <property type="nucleotide sequence ID" value="NZ_JACXSI010000048.1"/>
</dbReference>
<dbReference type="EMBL" id="JACXSI010000048">
    <property type="protein sequence ID" value="MBD3109942.1"/>
    <property type="molecule type" value="Genomic_DNA"/>
</dbReference>
<reference evidence="1" key="1">
    <citation type="submission" date="2020-09" db="EMBL/GenBank/DDBJ databases">
        <title>Bacillus faecalis sp. nov., a moderately halophilic bacterium isolated from cow faeces.</title>
        <authorList>
            <person name="Jiang L."/>
            <person name="Lee J."/>
        </authorList>
    </citation>
    <scope>NUCLEOTIDE SEQUENCE</scope>
    <source>
        <strain evidence="1">AGMB 02131</strain>
    </source>
</reference>
<gene>
    <name evidence="1" type="ORF">IEO70_16505</name>
</gene>
<proteinExistence type="predicted"/>
<comment type="caution">
    <text evidence="1">The sequence shown here is derived from an EMBL/GenBank/DDBJ whole genome shotgun (WGS) entry which is preliminary data.</text>
</comment>
<organism evidence="1 2">
    <name type="scientific">Peribacillus faecalis</name>
    <dbReference type="NCBI Taxonomy" id="2772559"/>
    <lineage>
        <taxon>Bacteria</taxon>
        <taxon>Bacillati</taxon>
        <taxon>Bacillota</taxon>
        <taxon>Bacilli</taxon>
        <taxon>Bacillales</taxon>
        <taxon>Bacillaceae</taxon>
        <taxon>Peribacillus</taxon>
    </lineage>
</organism>
<name>A0A927HCS3_9BACI</name>
<sequence length="243" mass="27437">MSVLKKVLIGVLILLGVSALAIAIIAFSFAQAMKSDPDEEKRVKDAAEQYIIEHFADEVTAFDTLFDGMGNFDGFEYAAVARHEKSGTDFLIYHDDYTGQMTDTFIISKWEDEAEASIKPYVEERLGEALTRQDSAPIIDSDDWDEIEKQMKGKIEIFVYFDEQAVEEANVDVNNPVSYNEAGVNPSLIRIDLPRKKQADDDQVFNDLIDSLQADGVVNRGTLRVEYIDMGVPLEEENWENTF</sequence>